<evidence type="ECO:0000313" key="3">
    <source>
        <dbReference type="EMBL" id="QLG27550.1"/>
    </source>
</evidence>
<dbReference type="InterPro" id="IPR058456">
    <property type="entry name" value="DUF8143"/>
</dbReference>
<evidence type="ECO:0000256" key="1">
    <source>
        <dbReference type="SAM" id="MobiDB-lite"/>
    </source>
</evidence>
<evidence type="ECO:0000256" key="2">
    <source>
        <dbReference type="SAM" id="Phobius"/>
    </source>
</evidence>
<dbReference type="Pfam" id="PF26467">
    <property type="entry name" value="DUF8143"/>
    <property type="match status" value="1"/>
</dbReference>
<proteinExistence type="predicted"/>
<feature type="transmembrane region" description="Helical" evidence="2">
    <location>
        <begin position="6"/>
        <end position="26"/>
    </location>
</feature>
<dbReference type="OrthoDB" id="383969at2157"/>
<dbReference type="Proteomes" id="UP000509750">
    <property type="component" value="Chromosome"/>
</dbReference>
<dbReference type="AlphaFoldDB" id="A0A7D5GF98"/>
<reference evidence="3 4" key="1">
    <citation type="submission" date="2020-07" db="EMBL/GenBank/DDBJ databases">
        <title>Gai3-2, isolated from salt lake.</title>
        <authorList>
            <person name="Cui H."/>
            <person name="Shi X."/>
        </authorList>
    </citation>
    <scope>NUCLEOTIDE SEQUENCE [LARGE SCALE GENOMIC DNA]</scope>
    <source>
        <strain evidence="3 4">Gai3-2</strain>
    </source>
</reference>
<dbReference type="KEGG" id="halg:HUG10_08290"/>
<dbReference type="RefSeq" id="WP_179169125.1">
    <property type="nucleotide sequence ID" value="NZ_CP058529.1"/>
</dbReference>
<evidence type="ECO:0000313" key="4">
    <source>
        <dbReference type="Proteomes" id="UP000509750"/>
    </source>
</evidence>
<accession>A0A7D5GF98</accession>
<name>A0A7D5GF98_9EURY</name>
<protein>
    <submittedName>
        <fullName evidence="3">Uncharacterized protein</fullName>
    </submittedName>
</protein>
<feature type="compositionally biased region" description="Basic and acidic residues" evidence="1">
    <location>
        <begin position="41"/>
        <end position="57"/>
    </location>
</feature>
<feature type="region of interest" description="Disordered" evidence="1">
    <location>
        <begin position="33"/>
        <end position="69"/>
    </location>
</feature>
<sequence>MAAEAALLLLFLVFAIGAPLVLYAFVRDERKRDATNVTDRSSAERAARKDLDGRSADGGEQGANRNDRP</sequence>
<gene>
    <name evidence="3" type="ORF">HUG10_08290</name>
</gene>
<keyword evidence="2" id="KW-0812">Transmembrane</keyword>
<keyword evidence="4" id="KW-1185">Reference proteome</keyword>
<keyword evidence="2" id="KW-0472">Membrane</keyword>
<keyword evidence="2" id="KW-1133">Transmembrane helix</keyword>
<organism evidence="3 4">
    <name type="scientific">Halorarum halophilum</name>
    <dbReference type="NCBI Taxonomy" id="2743090"/>
    <lineage>
        <taxon>Archaea</taxon>
        <taxon>Methanobacteriati</taxon>
        <taxon>Methanobacteriota</taxon>
        <taxon>Stenosarchaea group</taxon>
        <taxon>Halobacteria</taxon>
        <taxon>Halobacteriales</taxon>
        <taxon>Haloferacaceae</taxon>
        <taxon>Halorarum</taxon>
    </lineage>
</organism>
<dbReference type="GeneID" id="56028825"/>
<dbReference type="EMBL" id="CP058529">
    <property type="protein sequence ID" value="QLG27550.1"/>
    <property type="molecule type" value="Genomic_DNA"/>
</dbReference>